<evidence type="ECO:0000313" key="3">
    <source>
        <dbReference type="Proteomes" id="UP000799757"/>
    </source>
</evidence>
<evidence type="ECO:0000259" key="1">
    <source>
        <dbReference type="Pfam" id="PF06985"/>
    </source>
</evidence>
<dbReference type="AlphaFoldDB" id="A0A6A6XSI0"/>
<reference evidence="2" key="1">
    <citation type="journal article" date="2020" name="Stud. Mycol.">
        <title>101 Dothideomycetes genomes: a test case for predicting lifestyles and emergence of pathogens.</title>
        <authorList>
            <person name="Haridas S."/>
            <person name="Albert R."/>
            <person name="Binder M."/>
            <person name="Bloem J."/>
            <person name="Labutti K."/>
            <person name="Salamov A."/>
            <person name="Andreopoulos B."/>
            <person name="Baker S."/>
            <person name="Barry K."/>
            <person name="Bills G."/>
            <person name="Bluhm B."/>
            <person name="Cannon C."/>
            <person name="Castanera R."/>
            <person name="Culley D."/>
            <person name="Daum C."/>
            <person name="Ezra D."/>
            <person name="Gonzalez J."/>
            <person name="Henrissat B."/>
            <person name="Kuo A."/>
            <person name="Liang C."/>
            <person name="Lipzen A."/>
            <person name="Lutzoni F."/>
            <person name="Magnuson J."/>
            <person name="Mondo S."/>
            <person name="Nolan M."/>
            <person name="Ohm R."/>
            <person name="Pangilinan J."/>
            <person name="Park H.-J."/>
            <person name="Ramirez L."/>
            <person name="Alfaro M."/>
            <person name="Sun H."/>
            <person name="Tritt A."/>
            <person name="Yoshinaga Y."/>
            <person name="Zwiers L.-H."/>
            <person name="Turgeon B."/>
            <person name="Goodwin S."/>
            <person name="Spatafora J."/>
            <person name="Crous P."/>
            <person name="Grigoriev I."/>
        </authorList>
    </citation>
    <scope>NUCLEOTIDE SEQUENCE</scope>
    <source>
        <strain evidence="2">CBS 109.77</strain>
    </source>
</reference>
<feature type="domain" description="Heterokaryon incompatibility" evidence="1">
    <location>
        <begin position="21"/>
        <end position="112"/>
    </location>
</feature>
<gene>
    <name evidence="2" type="ORF">K505DRAFT_295957</name>
</gene>
<evidence type="ECO:0000313" key="2">
    <source>
        <dbReference type="EMBL" id="KAF2798694.1"/>
    </source>
</evidence>
<keyword evidence="3" id="KW-1185">Reference proteome</keyword>
<organism evidence="2 3">
    <name type="scientific">Melanomma pulvis-pyrius CBS 109.77</name>
    <dbReference type="NCBI Taxonomy" id="1314802"/>
    <lineage>
        <taxon>Eukaryota</taxon>
        <taxon>Fungi</taxon>
        <taxon>Dikarya</taxon>
        <taxon>Ascomycota</taxon>
        <taxon>Pezizomycotina</taxon>
        <taxon>Dothideomycetes</taxon>
        <taxon>Pleosporomycetidae</taxon>
        <taxon>Pleosporales</taxon>
        <taxon>Melanommataceae</taxon>
        <taxon>Melanomma</taxon>
    </lineage>
</organism>
<accession>A0A6A6XSI0</accession>
<dbReference type="OrthoDB" id="20872at2759"/>
<dbReference type="InterPro" id="IPR010730">
    <property type="entry name" value="HET"/>
</dbReference>
<dbReference type="PANTHER" id="PTHR10622:SF10">
    <property type="entry name" value="HET DOMAIN-CONTAINING PROTEIN"/>
    <property type="match status" value="1"/>
</dbReference>
<dbReference type="EMBL" id="MU001778">
    <property type="protein sequence ID" value="KAF2798694.1"/>
    <property type="molecule type" value="Genomic_DNA"/>
</dbReference>
<protein>
    <submittedName>
        <fullName evidence="2">HET-domain-containing protein</fullName>
    </submittedName>
</protein>
<sequence>MRLLNTTTLEFRDFFDDKPQYAILSHRWLSADEGGEATYRDFVDLRQRPEAQWTASIRKVKTFCTIARSQGINWAWSDTCCINKDSESELAESINSMWQWYAKSAFCIVYLPDVPSAPSMEARQEAAMKSVWFTRGWTLQELLAPHHMTFFDRAWEPIGTRDELADRICRRTNIERRYFGNLYQIKQASAATRLSWAAGRTLTRPEDVAYCLVGIMGIYVSPRYGSGREEAFRALQMEFTKKYRDQSIFAWEIPTASPDDHYGLFAPSPDAFAKTGNFNPSKHSVWAHLDWQVTDQGLLAGTYMANHIIPWIGTIQTMMNEIAISVDAVDENGRVPRLQLRKSNGVFYRVNAHELSLNGRKDIIGRSKIWGIYTFCLLIPFSWQKKLNIIL</sequence>
<name>A0A6A6XSI0_9PLEO</name>
<dbReference type="Pfam" id="PF06985">
    <property type="entry name" value="HET"/>
    <property type="match status" value="1"/>
</dbReference>
<dbReference type="Proteomes" id="UP000799757">
    <property type="component" value="Unassembled WGS sequence"/>
</dbReference>
<proteinExistence type="predicted"/>
<dbReference type="PANTHER" id="PTHR10622">
    <property type="entry name" value="HET DOMAIN-CONTAINING PROTEIN"/>
    <property type="match status" value="1"/>
</dbReference>